<reference evidence="6 7" key="1">
    <citation type="submission" date="2019-02" db="EMBL/GenBank/DDBJ databases">
        <title>Deep-cultivation of Planctomycetes and their phenomic and genomic characterization uncovers novel biology.</title>
        <authorList>
            <person name="Wiegand S."/>
            <person name="Jogler M."/>
            <person name="Boedeker C."/>
            <person name="Pinto D."/>
            <person name="Vollmers J."/>
            <person name="Rivas-Marin E."/>
            <person name="Kohn T."/>
            <person name="Peeters S.H."/>
            <person name="Heuer A."/>
            <person name="Rast P."/>
            <person name="Oberbeckmann S."/>
            <person name="Bunk B."/>
            <person name="Jeske O."/>
            <person name="Meyerdierks A."/>
            <person name="Storesund J.E."/>
            <person name="Kallscheuer N."/>
            <person name="Luecker S."/>
            <person name="Lage O.M."/>
            <person name="Pohl T."/>
            <person name="Merkel B.J."/>
            <person name="Hornburger P."/>
            <person name="Mueller R.-W."/>
            <person name="Bruemmer F."/>
            <person name="Labrenz M."/>
            <person name="Spormann A.M."/>
            <person name="Op Den Camp H."/>
            <person name="Overmann J."/>
            <person name="Amann R."/>
            <person name="Jetten M.S.M."/>
            <person name="Mascher T."/>
            <person name="Medema M.H."/>
            <person name="Devos D.P."/>
            <person name="Kaster A.-K."/>
            <person name="Ovreas L."/>
            <person name="Rohde M."/>
            <person name="Galperin M.Y."/>
            <person name="Jogler C."/>
        </authorList>
    </citation>
    <scope>NUCLEOTIDE SEQUENCE [LARGE SCALE GENOMIC DNA]</scope>
    <source>
        <strain evidence="6 7">Pan54</strain>
    </source>
</reference>
<name>A0A5C5XED9_9PLAN</name>
<organism evidence="6 7">
    <name type="scientific">Rubinisphaera italica</name>
    <dbReference type="NCBI Taxonomy" id="2527969"/>
    <lineage>
        <taxon>Bacteria</taxon>
        <taxon>Pseudomonadati</taxon>
        <taxon>Planctomycetota</taxon>
        <taxon>Planctomycetia</taxon>
        <taxon>Planctomycetales</taxon>
        <taxon>Planctomycetaceae</taxon>
        <taxon>Rubinisphaera</taxon>
    </lineage>
</organism>
<evidence type="ECO:0000256" key="1">
    <source>
        <dbReference type="ARBA" id="ARBA00001974"/>
    </source>
</evidence>
<evidence type="ECO:0000256" key="3">
    <source>
        <dbReference type="ARBA" id="ARBA00022630"/>
    </source>
</evidence>
<dbReference type="GO" id="GO:0005737">
    <property type="term" value="C:cytoplasm"/>
    <property type="evidence" value="ECO:0007669"/>
    <property type="project" value="TreeGrafter"/>
</dbReference>
<gene>
    <name evidence="6" type="ORF">Pan54_22120</name>
</gene>
<keyword evidence="3" id="KW-0285">Flavoprotein</keyword>
<sequence>MQYDLAIIGSGIVGLGHAWAAARRGYSVAIFEANPRPEGASIRNFGMIWPIGQPAGSARELSLRNQQLWRELGKAADFPVETCGSVFLAHYEDEMQVLKEFAGSACSRDLDLKLLSPAETLQHLPAANPNGLVGGLYSRTECRVHPPTAITSIVSCLSDLPNVDLHFETPVVRVHDGSIQSVEGKSWSADRVVIASGAYFKHLFPKQHRDQQFKICKLQMMLTVPQPEQWKLGPHMASGLTLRHYSAFDICPTLTQVRQRVATTMPELDRYGIHVMASSTPNGELILGDSHEYGDDIEPFDKEEIDQLILREIHKVLQIPQTSIARRWAGIYAKHPQAMYCVKEIKPRTYLVNGFGGNGMTLSLAVSESVIEQLEDIKNLEIPENSF</sequence>
<dbReference type="InterPro" id="IPR006076">
    <property type="entry name" value="FAD-dep_OxRdtase"/>
</dbReference>
<dbReference type="GO" id="GO:0016491">
    <property type="term" value="F:oxidoreductase activity"/>
    <property type="evidence" value="ECO:0007669"/>
    <property type="project" value="UniProtKB-KW"/>
</dbReference>
<evidence type="ECO:0000313" key="6">
    <source>
        <dbReference type="EMBL" id="TWT61476.1"/>
    </source>
</evidence>
<protein>
    <submittedName>
        <fullName evidence="6">N-methyltryptophan oxidase</fullName>
    </submittedName>
</protein>
<comment type="cofactor">
    <cofactor evidence="1">
        <name>FAD</name>
        <dbReference type="ChEBI" id="CHEBI:57692"/>
    </cofactor>
</comment>
<dbReference type="Gene3D" id="3.50.50.60">
    <property type="entry name" value="FAD/NAD(P)-binding domain"/>
    <property type="match status" value="1"/>
</dbReference>
<evidence type="ECO:0000313" key="7">
    <source>
        <dbReference type="Proteomes" id="UP000316095"/>
    </source>
</evidence>
<dbReference type="PANTHER" id="PTHR13847">
    <property type="entry name" value="SARCOSINE DEHYDROGENASE-RELATED"/>
    <property type="match status" value="1"/>
</dbReference>
<dbReference type="RefSeq" id="WP_146503462.1">
    <property type="nucleotide sequence ID" value="NZ_SJPG01000001.1"/>
</dbReference>
<dbReference type="EMBL" id="SJPG01000001">
    <property type="protein sequence ID" value="TWT61476.1"/>
    <property type="molecule type" value="Genomic_DNA"/>
</dbReference>
<dbReference type="InterPro" id="IPR017741">
    <property type="entry name" value="FAD-dependent_OxRdtase_HpnW"/>
</dbReference>
<keyword evidence="4" id="KW-0560">Oxidoreductase</keyword>
<evidence type="ECO:0000256" key="4">
    <source>
        <dbReference type="ARBA" id="ARBA00023002"/>
    </source>
</evidence>
<comment type="similarity">
    <text evidence="2">Belongs to the DadA oxidoreductase family.</text>
</comment>
<dbReference type="Gene3D" id="3.30.9.10">
    <property type="entry name" value="D-Amino Acid Oxidase, subunit A, domain 2"/>
    <property type="match status" value="1"/>
</dbReference>
<dbReference type="OrthoDB" id="9799943at2"/>
<dbReference type="NCBIfam" id="TIGR03364">
    <property type="entry name" value="HpnW_proposed"/>
    <property type="match status" value="1"/>
</dbReference>
<dbReference type="Pfam" id="PF01266">
    <property type="entry name" value="DAO"/>
    <property type="match status" value="1"/>
</dbReference>
<evidence type="ECO:0000256" key="2">
    <source>
        <dbReference type="ARBA" id="ARBA00009410"/>
    </source>
</evidence>
<dbReference type="PANTHER" id="PTHR13847:SF286">
    <property type="entry name" value="D-AMINO ACID DEHYDROGENASE"/>
    <property type="match status" value="1"/>
</dbReference>
<feature type="domain" description="FAD dependent oxidoreductase" evidence="5">
    <location>
        <begin position="4"/>
        <end position="370"/>
    </location>
</feature>
<dbReference type="AlphaFoldDB" id="A0A5C5XED9"/>
<dbReference type="InterPro" id="IPR036188">
    <property type="entry name" value="FAD/NAD-bd_sf"/>
</dbReference>
<dbReference type="SUPFAM" id="SSF51905">
    <property type="entry name" value="FAD/NAD(P)-binding domain"/>
    <property type="match status" value="1"/>
</dbReference>
<accession>A0A5C5XED9</accession>
<evidence type="ECO:0000259" key="5">
    <source>
        <dbReference type="Pfam" id="PF01266"/>
    </source>
</evidence>
<proteinExistence type="inferred from homology"/>
<keyword evidence="7" id="KW-1185">Reference proteome</keyword>
<dbReference type="Proteomes" id="UP000316095">
    <property type="component" value="Unassembled WGS sequence"/>
</dbReference>
<comment type="caution">
    <text evidence="6">The sequence shown here is derived from an EMBL/GenBank/DDBJ whole genome shotgun (WGS) entry which is preliminary data.</text>
</comment>